<evidence type="ECO:0000313" key="3">
    <source>
        <dbReference type="Proteomes" id="UP000244090"/>
    </source>
</evidence>
<keyword evidence="1" id="KW-0812">Transmembrane</keyword>
<name>A0A2T6BWF5_9FLAO</name>
<keyword evidence="3" id="KW-1185">Reference proteome</keyword>
<feature type="transmembrane region" description="Helical" evidence="1">
    <location>
        <begin position="36"/>
        <end position="54"/>
    </location>
</feature>
<evidence type="ECO:0000313" key="2">
    <source>
        <dbReference type="EMBL" id="PTX60415.1"/>
    </source>
</evidence>
<evidence type="ECO:0000256" key="1">
    <source>
        <dbReference type="SAM" id="Phobius"/>
    </source>
</evidence>
<organism evidence="2 3">
    <name type="scientific">Kordia periserrulae</name>
    <dbReference type="NCBI Taxonomy" id="701523"/>
    <lineage>
        <taxon>Bacteria</taxon>
        <taxon>Pseudomonadati</taxon>
        <taxon>Bacteroidota</taxon>
        <taxon>Flavobacteriia</taxon>
        <taxon>Flavobacteriales</taxon>
        <taxon>Flavobacteriaceae</taxon>
        <taxon>Kordia</taxon>
    </lineage>
</organism>
<keyword evidence="1" id="KW-1133">Transmembrane helix</keyword>
<comment type="caution">
    <text evidence="2">The sequence shown here is derived from an EMBL/GenBank/DDBJ whole genome shotgun (WGS) entry which is preliminary data.</text>
</comment>
<dbReference type="EMBL" id="QBKT01000006">
    <property type="protein sequence ID" value="PTX60415.1"/>
    <property type="molecule type" value="Genomic_DNA"/>
</dbReference>
<gene>
    <name evidence="2" type="ORF">C8N46_10659</name>
</gene>
<accession>A0A2T6BWF5</accession>
<keyword evidence="1" id="KW-0472">Membrane</keyword>
<proteinExistence type="predicted"/>
<dbReference type="OrthoDB" id="1467828at2"/>
<dbReference type="Pfam" id="PF19868">
    <property type="entry name" value="DUF6341"/>
    <property type="match status" value="1"/>
</dbReference>
<protein>
    <recommendedName>
        <fullName evidence="4">Uracil phosphoribosyltransferase</fullName>
    </recommendedName>
</protein>
<evidence type="ECO:0008006" key="4">
    <source>
        <dbReference type="Google" id="ProtNLM"/>
    </source>
</evidence>
<reference evidence="2 3" key="1">
    <citation type="submission" date="2018-04" db="EMBL/GenBank/DDBJ databases">
        <title>Genomic Encyclopedia of Archaeal and Bacterial Type Strains, Phase II (KMG-II): from individual species to whole genera.</title>
        <authorList>
            <person name="Goeker M."/>
        </authorList>
    </citation>
    <scope>NUCLEOTIDE SEQUENCE [LARGE SCALE GENOMIC DNA]</scope>
    <source>
        <strain evidence="2 3">DSM 25731</strain>
    </source>
</reference>
<dbReference type="AlphaFoldDB" id="A0A2T6BWF5"/>
<dbReference type="RefSeq" id="WP_108115361.1">
    <property type="nucleotide sequence ID" value="NZ_QBKT01000006.1"/>
</dbReference>
<dbReference type="Proteomes" id="UP000244090">
    <property type="component" value="Unassembled WGS sequence"/>
</dbReference>
<dbReference type="InterPro" id="IPR045922">
    <property type="entry name" value="DUF6341"/>
</dbReference>
<sequence length="75" mass="8838">MKSFFEGIAYLFEEILFLPFEALRKLELESWTLANTLNWIFMLVCAAAIVYWVLQLKKFNDNGEENKDVTAHSYL</sequence>